<dbReference type="OMA" id="YREQKIT"/>
<gene>
    <name evidence="2" type="primary">LOC118289730</name>
</gene>
<evidence type="ECO:0000313" key="3">
    <source>
        <dbReference type="Proteomes" id="UP000694558"/>
    </source>
</evidence>
<dbReference type="InterPro" id="IPR028260">
    <property type="entry name" value="FAM177"/>
</dbReference>
<feature type="region of interest" description="Disordered" evidence="1">
    <location>
        <begin position="1"/>
        <end position="58"/>
    </location>
</feature>
<feature type="compositionally biased region" description="Basic and acidic residues" evidence="1">
    <location>
        <begin position="105"/>
        <end position="137"/>
    </location>
</feature>
<organism evidence="2 3">
    <name type="scientific">Scophthalmus maximus</name>
    <name type="common">Turbot</name>
    <name type="synonym">Psetta maxima</name>
    <dbReference type="NCBI Taxonomy" id="52904"/>
    <lineage>
        <taxon>Eukaryota</taxon>
        <taxon>Metazoa</taxon>
        <taxon>Chordata</taxon>
        <taxon>Craniata</taxon>
        <taxon>Vertebrata</taxon>
        <taxon>Euteleostomi</taxon>
        <taxon>Actinopterygii</taxon>
        <taxon>Neopterygii</taxon>
        <taxon>Teleostei</taxon>
        <taxon>Neoteleostei</taxon>
        <taxon>Acanthomorphata</taxon>
        <taxon>Carangaria</taxon>
        <taxon>Pleuronectiformes</taxon>
        <taxon>Pleuronectoidei</taxon>
        <taxon>Scophthalmidae</taxon>
        <taxon>Scophthalmus</taxon>
    </lineage>
</organism>
<protein>
    <submittedName>
        <fullName evidence="2">Uncharacterized protein</fullName>
    </submittedName>
</protein>
<proteinExistence type="predicted"/>
<dbReference type="PANTHER" id="PTHR31206">
    <property type="entry name" value="LP10445P"/>
    <property type="match status" value="1"/>
</dbReference>
<dbReference type="Ensembl" id="ENSSMAT00000004374.2">
    <property type="protein sequence ID" value="ENSSMAP00000004308.1"/>
    <property type="gene ID" value="ENSSMAG00000002672.2"/>
</dbReference>
<dbReference type="Proteomes" id="UP000694558">
    <property type="component" value="Chromosome 20"/>
</dbReference>
<reference evidence="2" key="1">
    <citation type="submission" date="2023-05" db="EMBL/GenBank/DDBJ databases">
        <title>High-quality long-read genome of Scophthalmus maximus.</title>
        <authorList>
            <person name="Lien S."/>
            <person name="Martinez P."/>
        </authorList>
    </citation>
    <scope>NUCLEOTIDE SEQUENCE [LARGE SCALE GENOMIC DNA]</scope>
</reference>
<feature type="compositionally biased region" description="Basic and acidic residues" evidence="1">
    <location>
        <begin position="1"/>
        <end position="16"/>
    </location>
</feature>
<dbReference type="GeneTree" id="ENSGT00940000170226"/>
<feature type="region of interest" description="Disordered" evidence="1">
    <location>
        <begin position="105"/>
        <end position="175"/>
    </location>
</feature>
<reference evidence="2" key="2">
    <citation type="submission" date="2025-08" db="UniProtKB">
        <authorList>
            <consortium name="Ensembl"/>
        </authorList>
    </citation>
    <scope>IDENTIFICATION</scope>
</reference>
<name>A0A8D2ZLX4_SCOMX</name>
<evidence type="ECO:0000313" key="2">
    <source>
        <dbReference type="Ensembl" id="ENSSMAP00000004308.1"/>
    </source>
</evidence>
<evidence type="ECO:0000256" key="1">
    <source>
        <dbReference type="SAM" id="MobiDB-lite"/>
    </source>
</evidence>
<dbReference type="PANTHER" id="PTHR31206:SF5">
    <property type="entry name" value="PROTEIN FAM177A1"/>
    <property type="match status" value="1"/>
</dbReference>
<sequence length="175" mass="19287">MNGRHQQEEVCSRDTEFAGPAPSGQRKIIHFASGETLEEESSGEEVEPAANAPPFGEPAERTRFSFKNMAILVGRISLLTCDFFGERLAGALGLNAAKYQYAIDQHRSGREKPSSRATDELTEGRGEAAHFSRRLDGSRYGATGVADARGSRDEKRVPGQEGYHNRSYQADEDFF</sequence>
<feature type="compositionally biased region" description="Basic and acidic residues" evidence="1">
    <location>
        <begin position="149"/>
        <end position="158"/>
    </location>
</feature>
<accession>A0A8D2ZLX4</accession>
<dbReference type="AlphaFoldDB" id="A0A8D2ZLX4"/>
<feature type="compositionally biased region" description="Acidic residues" evidence="1">
    <location>
        <begin position="36"/>
        <end position="47"/>
    </location>
</feature>
<dbReference type="Pfam" id="PF14774">
    <property type="entry name" value="FAM177"/>
    <property type="match status" value="1"/>
</dbReference>